<dbReference type="InterPro" id="IPR001611">
    <property type="entry name" value="Leu-rich_rpt"/>
</dbReference>
<dbReference type="Gene3D" id="3.80.10.10">
    <property type="entry name" value="Ribonuclease Inhibitor"/>
    <property type="match status" value="2"/>
</dbReference>
<evidence type="ECO:0000313" key="12">
    <source>
        <dbReference type="Proteomes" id="UP000743370"/>
    </source>
</evidence>
<keyword evidence="8" id="KW-0675">Receptor</keyword>
<dbReference type="InterPro" id="IPR051716">
    <property type="entry name" value="Plant_RL_S/T_kinase"/>
</dbReference>
<comment type="caution">
    <text evidence="11">The sequence shown here is derived from an EMBL/GenBank/DDBJ whole genome shotgun (WGS) entry which is preliminary data.</text>
</comment>
<comment type="subcellular location">
    <subcellularLocation>
        <location evidence="1">Membrane</location>
        <topology evidence="1">Single-pass type I membrane protein</topology>
    </subcellularLocation>
</comment>
<proteinExistence type="predicted"/>
<evidence type="ECO:0000256" key="9">
    <source>
        <dbReference type="ARBA" id="ARBA00023180"/>
    </source>
</evidence>
<sequence length="450" mass="48785">MTRLNKLLLSGNDLVGTIPPSLGNLSSLQNISLARNHLVGSIPRVLGRLSNLKKLNLGLNTLSGVVPDSLYNLSNIQILALNENKLSGTFPSKLQLAFPHLRGFLVGENQFDGTFPSSISNITGLERFDISSNGFSGPIPLTLGSLNKLQLLHIGYNSFGSGRGRDLDFLSSLTNCTQLRILILDGNGFGGEVPGLIGNFSTYLRTLSMGLNEISGTIPEGIWQLIGLTDFTVQDNYLEGTIPDSFGRLKNLVGLDLGENKLSGNIPTAIGNLTILSELSLHSNSFVGGIPLSLKYCTRMQTFNVSTNNLNGDIPNQTFGNFEGLVPSKKHKRSYRKKVILIIAIVVGVGLVTSTLFVTIHLFRKRPKAPSTSWSPKNKAIPEGITEIADSRLLVSNVEEGRRMMESKVRECLVALAGIGVGCSAELPVERMDIKDVVLELHSIKQRLCH</sequence>
<accession>A0A8T0K3E1</accession>
<evidence type="ECO:0008006" key="13">
    <source>
        <dbReference type="Google" id="ProtNLM"/>
    </source>
</evidence>
<name>A0A8T0K3E1_PHAAN</name>
<dbReference type="FunFam" id="3.80.10.10:FF:000383">
    <property type="entry name" value="Leucine-rich repeat receptor protein kinase EMS1"/>
    <property type="match status" value="1"/>
</dbReference>
<evidence type="ECO:0000256" key="7">
    <source>
        <dbReference type="ARBA" id="ARBA00023136"/>
    </source>
</evidence>
<dbReference type="SUPFAM" id="SSF52047">
    <property type="entry name" value="RNI-like"/>
    <property type="match status" value="1"/>
</dbReference>
<evidence type="ECO:0000256" key="8">
    <source>
        <dbReference type="ARBA" id="ARBA00023170"/>
    </source>
</evidence>
<dbReference type="AlphaFoldDB" id="A0A8T0K3E1"/>
<dbReference type="EMBL" id="JABFOF010000007">
    <property type="protein sequence ID" value="KAG2391219.1"/>
    <property type="molecule type" value="Genomic_DNA"/>
</dbReference>
<organism evidence="11 12">
    <name type="scientific">Phaseolus angularis</name>
    <name type="common">Azuki bean</name>
    <name type="synonym">Vigna angularis</name>
    <dbReference type="NCBI Taxonomy" id="3914"/>
    <lineage>
        <taxon>Eukaryota</taxon>
        <taxon>Viridiplantae</taxon>
        <taxon>Streptophyta</taxon>
        <taxon>Embryophyta</taxon>
        <taxon>Tracheophyta</taxon>
        <taxon>Spermatophyta</taxon>
        <taxon>Magnoliopsida</taxon>
        <taxon>eudicotyledons</taxon>
        <taxon>Gunneridae</taxon>
        <taxon>Pentapetalae</taxon>
        <taxon>rosids</taxon>
        <taxon>fabids</taxon>
        <taxon>Fabales</taxon>
        <taxon>Fabaceae</taxon>
        <taxon>Papilionoideae</taxon>
        <taxon>50 kb inversion clade</taxon>
        <taxon>NPAAA clade</taxon>
        <taxon>indigoferoid/millettioid clade</taxon>
        <taxon>Phaseoleae</taxon>
        <taxon>Vigna</taxon>
    </lineage>
</organism>
<evidence type="ECO:0000256" key="4">
    <source>
        <dbReference type="ARBA" id="ARBA00022729"/>
    </source>
</evidence>
<reference evidence="11 12" key="1">
    <citation type="submission" date="2020-05" db="EMBL/GenBank/DDBJ databases">
        <title>Vigna angularis (adzuki bean) Var. LongXiaoDou No. 4 denovo assembly.</title>
        <authorList>
            <person name="Xiang H."/>
        </authorList>
    </citation>
    <scope>NUCLEOTIDE SEQUENCE [LARGE SCALE GENOMIC DNA]</scope>
    <source>
        <tissue evidence="11">Leaf</tissue>
    </source>
</reference>
<dbReference type="Proteomes" id="UP000743370">
    <property type="component" value="Unassembled WGS sequence"/>
</dbReference>
<dbReference type="Pfam" id="PF13855">
    <property type="entry name" value="LRR_8"/>
    <property type="match status" value="2"/>
</dbReference>
<evidence type="ECO:0000256" key="6">
    <source>
        <dbReference type="ARBA" id="ARBA00022989"/>
    </source>
</evidence>
<gene>
    <name evidence="11" type="ORF">HKW66_Vig0130200</name>
</gene>
<evidence type="ECO:0000256" key="10">
    <source>
        <dbReference type="SAM" id="Phobius"/>
    </source>
</evidence>
<keyword evidence="4" id="KW-0732">Signal</keyword>
<dbReference type="FunFam" id="3.80.10.10:FF:001362">
    <property type="entry name" value="Lrr receptor-like serinethreonine-protein kinase gso2"/>
    <property type="match status" value="1"/>
</dbReference>
<protein>
    <recommendedName>
        <fullName evidence="13">Leucine-rich repeat-containing N-terminal plant-type domain-containing protein</fullName>
    </recommendedName>
</protein>
<keyword evidence="9" id="KW-0325">Glycoprotein</keyword>
<dbReference type="Pfam" id="PF00560">
    <property type="entry name" value="LRR_1"/>
    <property type="match status" value="3"/>
</dbReference>
<dbReference type="FunFam" id="3.80.10.10:FF:000413">
    <property type="entry name" value="Inactive leucine-rich repeat receptor-like protein kinase"/>
    <property type="match status" value="1"/>
</dbReference>
<keyword evidence="2" id="KW-0433">Leucine-rich repeat</keyword>
<dbReference type="GO" id="GO:0016020">
    <property type="term" value="C:membrane"/>
    <property type="evidence" value="ECO:0007669"/>
    <property type="project" value="UniProtKB-SubCell"/>
</dbReference>
<evidence type="ECO:0000256" key="2">
    <source>
        <dbReference type="ARBA" id="ARBA00022614"/>
    </source>
</evidence>
<evidence type="ECO:0000256" key="5">
    <source>
        <dbReference type="ARBA" id="ARBA00022737"/>
    </source>
</evidence>
<feature type="transmembrane region" description="Helical" evidence="10">
    <location>
        <begin position="339"/>
        <end position="363"/>
    </location>
</feature>
<keyword evidence="5" id="KW-0677">Repeat</keyword>
<keyword evidence="3 10" id="KW-0812">Transmembrane</keyword>
<dbReference type="InterPro" id="IPR032675">
    <property type="entry name" value="LRR_dom_sf"/>
</dbReference>
<dbReference type="PANTHER" id="PTHR48053:SF164">
    <property type="entry name" value="LEUCINE-RICH REPEAT-CONTAINING N-TERMINAL PLANT-TYPE DOMAIN-CONTAINING PROTEIN"/>
    <property type="match status" value="1"/>
</dbReference>
<keyword evidence="7 10" id="KW-0472">Membrane</keyword>
<keyword evidence="6 10" id="KW-1133">Transmembrane helix</keyword>
<evidence type="ECO:0000256" key="1">
    <source>
        <dbReference type="ARBA" id="ARBA00004479"/>
    </source>
</evidence>
<dbReference type="PANTHER" id="PTHR48053">
    <property type="entry name" value="LEUCINE RICH REPEAT FAMILY PROTEIN, EXPRESSED"/>
    <property type="match status" value="1"/>
</dbReference>
<evidence type="ECO:0000256" key="3">
    <source>
        <dbReference type="ARBA" id="ARBA00022692"/>
    </source>
</evidence>
<evidence type="ECO:0000313" key="11">
    <source>
        <dbReference type="EMBL" id="KAG2391219.1"/>
    </source>
</evidence>